<proteinExistence type="predicted"/>
<keyword evidence="2" id="KW-0812">Transmembrane</keyword>
<evidence type="ECO:0000313" key="3">
    <source>
        <dbReference type="EMBL" id="QVY60391.1"/>
    </source>
</evidence>
<dbReference type="Proteomes" id="UP000679247">
    <property type="component" value="Chromosome"/>
</dbReference>
<feature type="compositionally biased region" description="Basic and acidic residues" evidence="1">
    <location>
        <begin position="55"/>
        <end position="66"/>
    </location>
</feature>
<evidence type="ECO:0000256" key="1">
    <source>
        <dbReference type="SAM" id="MobiDB-lite"/>
    </source>
</evidence>
<feature type="region of interest" description="Disordered" evidence="1">
    <location>
        <begin position="24"/>
        <end position="87"/>
    </location>
</feature>
<evidence type="ECO:0000313" key="4">
    <source>
        <dbReference type="Proteomes" id="UP000679247"/>
    </source>
</evidence>
<accession>A0ABX8F7T2</accession>
<dbReference type="EMBL" id="CP071709">
    <property type="protein sequence ID" value="QVY60391.1"/>
    <property type="molecule type" value="Genomic_DNA"/>
</dbReference>
<feature type="compositionally biased region" description="Low complexity" evidence="1">
    <location>
        <begin position="43"/>
        <end position="54"/>
    </location>
</feature>
<feature type="compositionally biased region" description="Low complexity" evidence="1">
    <location>
        <begin position="111"/>
        <end position="123"/>
    </location>
</feature>
<keyword evidence="2" id="KW-0472">Membrane</keyword>
<gene>
    <name evidence="3" type="ORF">J1899_15395</name>
</gene>
<feature type="transmembrane region" description="Helical" evidence="2">
    <location>
        <begin position="6"/>
        <end position="23"/>
    </location>
</feature>
<evidence type="ECO:0000256" key="2">
    <source>
        <dbReference type="SAM" id="Phobius"/>
    </source>
</evidence>
<keyword evidence="2" id="KW-1133">Transmembrane helix</keyword>
<protein>
    <submittedName>
        <fullName evidence="3">Uncharacterized protein</fullName>
    </submittedName>
</protein>
<dbReference type="RefSeq" id="WP_066443479.1">
    <property type="nucleotide sequence ID" value="NZ_CP071709.1"/>
</dbReference>
<reference evidence="3 4" key="1">
    <citation type="submission" date="2021-03" db="EMBL/GenBank/DDBJ databases">
        <title>The first data on the complete genome of the tetrodotoxin-producing bacterium.</title>
        <authorList>
            <person name="Melnikova D.I."/>
            <person name="Nijland R."/>
            <person name="Magarlamov T.Y."/>
        </authorList>
    </citation>
    <scope>NUCLEOTIDE SEQUENCE [LARGE SCALE GENOMIC DNA]</scope>
    <source>
        <strain evidence="3 4">1839</strain>
    </source>
</reference>
<keyword evidence="4" id="KW-1185">Reference proteome</keyword>
<organism evidence="3 4">
    <name type="scientific">Cytobacillus gottheilii</name>
    <dbReference type="NCBI Taxonomy" id="859144"/>
    <lineage>
        <taxon>Bacteria</taxon>
        <taxon>Bacillati</taxon>
        <taxon>Bacillota</taxon>
        <taxon>Bacilli</taxon>
        <taxon>Bacillales</taxon>
        <taxon>Bacillaceae</taxon>
        <taxon>Cytobacillus</taxon>
    </lineage>
</organism>
<name>A0ABX8F7T2_9BACI</name>
<sequence>MEFLFENPLILLAIIGFISSLFTKGKKEEEKRRKPAQRPVSRPTQPQQPAQASPIERKREELETRAKRAAAQMEQQYAETRQKADEELEALKQKQRYAERRTAAIRERMPAQNTANTNTQAQAKALAPDKQKLADAIIWSEILGPPRAMNPHRSVKRK</sequence>
<feature type="region of interest" description="Disordered" evidence="1">
    <location>
        <begin position="106"/>
        <end position="129"/>
    </location>
</feature>